<name>A0ABQ0WSK5_9LACO</name>
<dbReference type="EMBL" id="BJZI01000076">
    <property type="protein sequence ID" value="GEO67996.1"/>
    <property type="molecule type" value="Genomic_DNA"/>
</dbReference>
<evidence type="ECO:0000256" key="1">
    <source>
        <dbReference type="SAM" id="MobiDB-lite"/>
    </source>
</evidence>
<feature type="region of interest" description="Disordered" evidence="1">
    <location>
        <begin position="27"/>
        <end position="64"/>
    </location>
</feature>
<evidence type="ECO:0000313" key="3">
    <source>
        <dbReference type="Proteomes" id="UP000321691"/>
    </source>
</evidence>
<comment type="caution">
    <text evidence="2">The sequence shown here is derived from an EMBL/GenBank/DDBJ whole genome shotgun (WGS) entry which is preliminary data.</text>
</comment>
<proteinExistence type="predicted"/>
<evidence type="ECO:0000313" key="2">
    <source>
        <dbReference type="EMBL" id="GEO67996.1"/>
    </source>
</evidence>
<protein>
    <submittedName>
        <fullName evidence="2">Uncharacterized protein</fullName>
    </submittedName>
</protein>
<gene>
    <name evidence="2" type="ORF">LSP04_24150</name>
</gene>
<keyword evidence="3" id="KW-1185">Reference proteome</keyword>
<dbReference type="Proteomes" id="UP000321691">
    <property type="component" value="Unassembled WGS sequence"/>
</dbReference>
<accession>A0ABQ0WSK5</accession>
<sequence length="95" mass="10433">MKLQGQAQRRQVEAALERVREAAVEGDFHMKAPLENGYPKLSPSPSFPATTHRQKGSADGPTPHYFTGPVACRLSGSPANVVMFTKQSVHYREPV</sequence>
<reference evidence="2 3" key="1">
    <citation type="submission" date="2019-07" db="EMBL/GenBank/DDBJ databases">
        <title>Whole genome shotgun sequence of Lactobacillus spicheri NBRC 107155.</title>
        <authorList>
            <person name="Hosoyama A."/>
            <person name="Uohara A."/>
            <person name="Ohji S."/>
            <person name="Ichikawa N."/>
        </authorList>
    </citation>
    <scope>NUCLEOTIDE SEQUENCE [LARGE SCALE GENOMIC DNA]</scope>
    <source>
        <strain evidence="2 3">NBRC 107155</strain>
    </source>
</reference>
<organism evidence="2 3">
    <name type="scientific">Levilactobacillus spicheri</name>
    <dbReference type="NCBI Taxonomy" id="216463"/>
    <lineage>
        <taxon>Bacteria</taxon>
        <taxon>Bacillati</taxon>
        <taxon>Bacillota</taxon>
        <taxon>Bacilli</taxon>
        <taxon>Lactobacillales</taxon>
        <taxon>Lactobacillaceae</taxon>
        <taxon>Levilactobacillus</taxon>
    </lineage>
</organism>